<protein>
    <submittedName>
        <fullName evidence="1">Uncharacterized protein</fullName>
    </submittedName>
</protein>
<proteinExistence type="predicted"/>
<comment type="caution">
    <text evidence="1">The sequence shown here is derived from an EMBL/GenBank/DDBJ whole genome shotgun (WGS) entry which is preliminary data.</text>
</comment>
<keyword evidence="2" id="KW-1185">Reference proteome</keyword>
<evidence type="ECO:0000313" key="1">
    <source>
        <dbReference type="EMBL" id="KAI3785042.1"/>
    </source>
</evidence>
<gene>
    <name evidence="1" type="ORF">L1987_44151</name>
</gene>
<reference evidence="1 2" key="2">
    <citation type="journal article" date="2022" name="Mol. Ecol. Resour.">
        <title>The genomes of chicory, endive, great burdock and yacon provide insights into Asteraceae paleo-polyploidization history and plant inulin production.</title>
        <authorList>
            <person name="Fan W."/>
            <person name="Wang S."/>
            <person name="Wang H."/>
            <person name="Wang A."/>
            <person name="Jiang F."/>
            <person name="Liu H."/>
            <person name="Zhao H."/>
            <person name="Xu D."/>
            <person name="Zhang Y."/>
        </authorList>
    </citation>
    <scope>NUCLEOTIDE SEQUENCE [LARGE SCALE GENOMIC DNA]</scope>
    <source>
        <strain evidence="2">cv. Yunnan</strain>
        <tissue evidence="1">Leaves</tissue>
    </source>
</reference>
<name>A0ACB9GNS9_9ASTR</name>
<dbReference type="Proteomes" id="UP001056120">
    <property type="component" value="Linkage Group LG14"/>
</dbReference>
<accession>A0ACB9GNS9</accession>
<sequence>MFLLHHLHPQLKKKKILHLIYRLGMNLWNNTNNGMKLFNNHDFGKTNLRSLYLRSGVQTTIIADYRFHIRVFRNLLVKHVTSTGLLAFASAGLAFLFYMAGISGHDIDSSDRFVHSLCITNILQAAIRWAIDCLIKCATATPVYFMLDLETQMWTTNHKCWERPEDMDTVRTVYSVSRSKPGSDVAAETTALAAASLVFEKYMLNTPNCC</sequence>
<dbReference type="EMBL" id="CM042031">
    <property type="protein sequence ID" value="KAI3785042.1"/>
    <property type="molecule type" value="Genomic_DNA"/>
</dbReference>
<organism evidence="1 2">
    <name type="scientific">Smallanthus sonchifolius</name>
    <dbReference type="NCBI Taxonomy" id="185202"/>
    <lineage>
        <taxon>Eukaryota</taxon>
        <taxon>Viridiplantae</taxon>
        <taxon>Streptophyta</taxon>
        <taxon>Embryophyta</taxon>
        <taxon>Tracheophyta</taxon>
        <taxon>Spermatophyta</taxon>
        <taxon>Magnoliopsida</taxon>
        <taxon>eudicotyledons</taxon>
        <taxon>Gunneridae</taxon>
        <taxon>Pentapetalae</taxon>
        <taxon>asterids</taxon>
        <taxon>campanulids</taxon>
        <taxon>Asterales</taxon>
        <taxon>Asteraceae</taxon>
        <taxon>Asteroideae</taxon>
        <taxon>Heliantheae alliance</taxon>
        <taxon>Millerieae</taxon>
        <taxon>Smallanthus</taxon>
    </lineage>
</organism>
<evidence type="ECO:0000313" key="2">
    <source>
        <dbReference type="Proteomes" id="UP001056120"/>
    </source>
</evidence>
<reference evidence="2" key="1">
    <citation type="journal article" date="2022" name="Mol. Ecol. Resour.">
        <title>The genomes of chicory, endive, great burdock and yacon provide insights into Asteraceae palaeo-polyploidization history and plant inulin production.</title>
        <authorList>
            <person name="Fan W."/>
            <person name="Wang S."/>
            <person name="Wang H."/>
            <person name="Wang A."/>
            <person name="Jiang F."/>
            <person name="Liu H."/>
            <person name="Zhao H."/>
            <person name="Xu D."/>
            <person name="Zhang Y."/>
        </authorList>
    </citation>
    <scope>NUCLEOTIDE SEQUENCE [LARGE SCALE GENOMIC DNA]</scope>
    <source>
        <strain evidence="2">cv. Yunnan</strain>
    </source>
</reference>